<dbReference type="PANTHER" id="PTHR46211:SF14">
    <property type="entry name" value="GLYCEROPHOSPHODIESTER PHOSPHODIESTERASE"/>
    <property type="match status" value="1"/>
</dbReference>
<evidence type="ECO:0000313" key="3">
    <source>
        <dbReference type="EMBL" id="BDU78841.1"/>
    </source>
</evidence>
<dbReference type="AlphaFoldDB" id="A0AA48H7M8"/>
<feature type="signal peptide" evidence="1">
    <location>
        <begin position="1"/>
        <end position="20"/>
    </location>
</feature>
<name>A0AA48H7M8_9BACT</name>
<evidence type="ECO:0000259" key="2">
    <source>
        <dbReference type="PROSITE" id="PS51704"/>
    </source>
</evidence>
<dbReference type="EMBL" id="AP027081">
    <property type="protein sequence ID" value="BDU78841.1"/>
    <property type="molecule type" value="Genomic_DNA"/>
</dbReference>
<keyword evidence="1" id="KW-0732">Signal</keyword>
<sequence length="249" mass="26928">MIAPRTFLASILFWSLPAAAPLRAETPPRQEPPMTRILGHRGLSSKHLENSLEAFKAALAAGMDGFELDVQPTADAVCHVLHDDDLGRTAQGRGLLRRLKSSDLPRLRNGEAVPRLSDVLDLPARLINVELKGEPGWVQALAAVEAAGALDRVIFSSFEHSEVLQLWAACPEARCGFLWEPDEAADLDAEALADLPETLTLHLPLSAVKARPAFFAPYAKRIALWGLRTPKDAEGLGFAPGILIVDGLD</sequence>
<dbReference type="Gene3D" id="3.20.20.190">
    <property type="entry name" value="Phosphatidylinositol (PI) phosphodiesterase"/>
    <property type="match status" value="1"/>
</dbReference>
<gene>
    <name evidence="3" type="ORF">METESE_37990</name>
</gene>
<keyword evidence="4" id="KW-1185">Reference proteome</keyword>
<evidence type="ECO:0000256" key="1">
    <source>
        <dbReference type="SAM" id="SignalP"/>
    </source>
</evidence>
<dbReference type="RefSeq" id="WP_243333545.1">
    <property type="nucleotide sequence ID" value="NZ_AP027081.1"/>
</dbReference>
<dbReference type="PANTHER" id="PTHR46211">
    <property type="entry name" value="GLYCEROPHOSPHORYL DIESTER PHOSPHODIESTERASE"/>
    <property type="match status" value="1"/>
</dbReference>
<dbReference type="PROSITE" id="PS51704">
    <property type="entry name" value="GP_PDE"/>
    <property type="match status" value="1"/>
</dbReference>
<protein>
    <recommendedName>
        <fullName evidence="2">GP-PDE domain-containing protein</fullName>
    </recommendedName>
</protein>
<dbReference type="GO" id="GO:0008081">
    <property type="term" value="F:phosphoric diester hydrolase activity"/>
    <property type="evidence" value="ECO:0007669"/>
    <property type="project" value="InterPro"/>
</dbReference>
<organism evidence="3 4">
    <name type="scientific">Mesoterricola sediminis</name>
    <dbReference type="NCBI Taxonomy" id="2927980"/>
    <lineage>
        <taxon>Bacteria</taxon>
        <taxon>Pseudomonadati</taxon>
        <taxon>Acidobacteriota</taxon>
        <taxon>Holophagae</taxon>
        <taxon>Holophagales</taxon>
        <taxon>Holophagaceae</taxon>
        <taxon>Mesoterricola</taxon>
    </lineage>
</organism>
<dbReference type="Pfam" id="PF03009">
    <property type="entry name" value="GDPD"/>
    <property type="match status" value="1"/>
</dbReference>
<dbReference type="Proteomes" id="UP001228113">
    <property type="component" value="Chromosome"/>
</dbReference>
<evidence type="ECO:0000313" key="4">
    <source>
        <dbReference type="Proteomes" id="UP001228113"/>
    </source>
</evidence>
<dbReference type="InterPro" id="IPR030395">
    <property type="entry name" value="GP_PDE_dom"/>
</dbReference>
<proteinExistence type="predicted"/>
<feature type="chain" id="PRO_5041307816" description="GP-PDE domain-containing protein" evidence="1">
    <location>
        <begin position="21"/>
        <end position="249"/>
    </location>
</feature>
<dbReference type="KEGG" id="msea:METESE_37990"/>
<accession>A0AA48H7M8</accession>
<dbReference type="SUPFAM" id="SSF51695">
    <property type="entry name" value="PLC-like phosphodiesterases"/>
    <property type="match status" value="1"/>
</dbReference>
<dbReference type="GO" id="GO:0006629">
    <property type="term" value="P:lipid metabolic process"/>
    <property type="evidence" value="ECO:0007669"/>
    <property type="project" value="InterPro"/>
</dbReference>
<dbReference type="InterPro" id="IPR017946">
    <property type="entry name" value="PLC-like_Pdiesterase_TIM-brl"/>
</dbReference>
<reference evidence="3" key="1">
    <citation type="journal article" date="2023" name="Int. J. Syst. Evol. Microbiol.">
        <title>Mesoterricola silvestris gen. nov., sp. nov., Mesoterricola sediminis sp. nov., Geothrix oryzae sp. nov., Geothrix edaphica sp. nov., Geothrix rubra sp. nov., and Geothrix limicola sp. nov., six novel members of Acidobacteriota isolated from soils.</title>
        <authorList>
            <person name="Itoh H."/>
            <person name="Sugisawa Y."/>
            <person name="Mise K."/>
            <person name="Xu Z."/>
            <person name="Kuniyasu M."/>
            <person name="Ushijima N."/>
            <person name="Kawano K."/>
            <person name="Kobayashi E."/>
            <person name="Shiratori Y."/>
            <person name="Masuda Y."/>
            <person name="Senoo K."/>
        </authorList>
    </citation>
    <scope>NUCLEOTIDE SEQUENCE</scope>
    <source>
        <strain evidence="3">W786</strain>
    </source>
</reference>
<feature type="domain" description="GP-PDE" evidence="2">
    <location>
        <begin position="35"/>
        <end position="249"/>
    </location>
</feature>